<dbReference type="InterPro" id="IPR013785">
    <property type="entry name" value="Aldolase_TIM"/>
</dbReference>
<dbReference type="SUPFAM" id="SSF51569">
    <property type="entry name" value="Aldolase"/>
    <property type="match status" value="1"/>
</dbReference>
<keyword evidence="2" id="KW-1185">Reference proteome</keyword>
<organism evidence="1 2">
    <name type="scientific">Spirochaeta isovalerica</name>
    <dbReference type="NCBI Taxonomy" id="150"/>
    <lineage>
        <taxon>Bacteria</taxon>
        <taxon>Pseudomonadati</taxon>
        <taxon>Spirochaetota</taxon>
        <taxon>Spirochaetia</taxon>
        <taxon>Spirochaetales</taxon>
        <taxon>Spirochaetaceae</taxon>
        <taxon>Spirochaeta</taxon>
    </lineage>
</organism>
<proteinExistence type="predicted"/>
<evidence type="ECO:0000313" key="1">
    <source>
        <dbReference type="EMBL" id="MBB6480247.1"/>
    </source>
</evidence>
<name>A0A841RAH6_9SPIO</name>
<dbReference type="RefSeq" id="WP_184746212.1">
    <property type="nucleotide sequence ID" value="NZ_JACHGJ010000002.1"/>
</dbReference>
<evidence type="ECO:0000313" key="2">
    <source>
        <dbReference type="Proteomes" id="UP000587760"/>
    </source>
</evidence>
<dbReference type="EMBL" id="JACHGJ010000002">
    <property type="protein sequence ID" value="MBB6480247.1"/>
    <property type="molecule type" value="Genomic_DNA"/>
</dbReference>
<dbReference type="AlphaFoldDB" id="A0A841RAH6"/>
<accession>A0A841RAH6</accession>
<protein>
    <submittedName>
        <fullName evidence="1">2-keto-3-deoxy-6-phosphogluconate aldolase</fullName>
    </submittedName>
</protein>
<sequence>MNRLLKKIREFGLIISLENVESNSIIPLSRLLKKAHLPLVLIPYKSSEEKDMVKAANESENLFIGSDCSSSPAAIGKSFASGAHFAVCSVFEDEELLQLNGKGLDFFMRISSQDELFRAVKYGARAVIINSDTPDYLNLIQAVTERQIPFFLEGILDEGKLRQWQLIPFFIAWISPLPRPEMIEDIENQAFSLIQKLLGIRFRSLSLTADSEKLKEAAVLASLSAIPLINNAKRDCLEIEIYDMDRTISHLKWRNIYMDPLTAEMKGESILSTELYEEFLGWPVRLTAAKRLFPAG</sequence>
<gene>
    <name evidence="1" type="ORF">HNR50_001905</name>
</gene>
<comment type="caution">
    <text evidence="1">The sequence shown here is derived from an EMBL/GenBank/DDBJ whole genome shotgun (WGS) entry which is preliminary data.</text>
</comment>
<dbReference type="Gene3D" id="3.20.20.70">
    <property type="entry name" value="Aldolase class I"/>
    <property type="match status" value="1"/>
</dbReference>
<dbReference type="Proteomes" id="UP000587760">
    <property type="component" value="Unassembled WGS sequence"/>
</dbReference>
<reference evidence="1 2" key="1">
    <citation type="submission" date="2020-08" db="EMBL/GenBank/DDBJ databases">
        <title>Genomic Encyclopedia of Type Strains, Phase IV (KMG-IV): sequencing the most valuable type-strain genomes for metagenomic binning, comparative biology and taxonomic classification.</title>
        <authorList>
            <person name="Goeker M."/>
        </authorList>
    </citation>
    <scope>NUCLEOTIDE SEQUENCE [LARGE SCALE GENOMIC DNA]</scope>
    <source>
        <strain evidence="1 2">DSM 2461</strain>
    </source>
</reference>